<dbReference type="GO" id="GO:0003723">
    <property type="term" value="F:RNA binding"/>
    <property type="evidence" value="ECO:0007669"/>
    <property type="project" value="UniProtKB-KW"/>
</dbReference>
<dbReference type="VEuPathDB" id="FungiDB:PNEJI1_000495"/>
<dbReference type="InterPro" id="IPR036612">
    <property type="entry name" value="KH_dom_type_1_sf"/>
</dbReference>
<dbReference type="CDD" id="cd22525">
    <property type="entry name" value="KH-I_Rrp4_eukar"/>
    <property type="match status" value="1"/>
</dbReference>
<dbReference type="SUPFAM" id="SSF110324">
    <property type="entry name" value="Ribosomal L27 protein-like"/>
    <property type="match status" value="1"/>
</dbReference>
<dbReference type="InterPro" id="IPR025721">
    <property type="entry name" value="Exosome_cplx_N_dom"/>
</dbReference>
<dbReference type="Pfam" id="PF15985">
    <property type="entry name" value="KH_6"/>
    <property type="match status" value="1"/>
</dbReference>
<dbReference type="GO" id="GO:0000467">
    <property type="term" value="P:exonucleolytic trimming to generate mature 3'-end of 5.8S rRNA from tricistronic rRNA transcript (SSU-rRNA, 5.8S rRNA, LSU-rRNA)"/>
    <property type="evidence" value="ECO:0007669"/>
    <property type="project" value="TreeGrafter"/>
</dbReference>
<dbReference type="InterPro" id="IPR026699">
    <property type="entry name" value="Exosome_RNA_bind1/RRP40/RRP4"/>
</dbReference>
<comment type="similarity">
    <text evidence="2">Belongs to the RRP4 family.</text>
</comment>
<dbReference type="GO" id="GO:0034475">
    <property type="term" value="P:U4 snRNA 3'-end processing"/>
    <property type="evidence" value="ECO:0007669"/>
    <property type="project" value="TreeGrafter"/>
</dbReference>
<evidence type="ECO:0000256" key="3">
    <source>
        <dbReference type="ARBA" id="ARBA00022552"/>
    </source>
</evidence>
<dbReference type="GO" id="GO:0071038">
    <property type="term" value="P:TRAMP-dependent tRNA surveillance pathway"/>
    <property type="evidence" value="ECO:0007669"/>
    <property type="project" value="TreeGrafter"/>
</dbReference>
<keyword evidence="3" id="KW-0698">rRNA processing</keyword>
<accession>L0PGE7</accession>
<evidence type="ECO:0000256" key="1">
    <source>
        <dbReference type="ARBA" id="ARBA00004123"/>
    </source>
</evidence>
<dbReference type="FunCoup" id="L0PGE7">
    <property type="interactions" value="648"/>
</dbReference>
<dbReference type="PANTHER" id="PTHR21321">
    <property type="entry name" value="PNAS-3 RELATED"/>
    <property type="match status" value="1"/>
</dbReference>
<dbReference type="CDD" id="cd05789">
    <property type="entry name" value="S1_Rrp4"/>
    <property type="match status" value="1"/>
</dbReference>
<keyword evidence="5" id="KW-0694">RNA-binding</keyword>
<dbReference type="AlphaFoldDB" id="L0PGE7"/>
<dbReference type="Gene3D" id="2.40.50.140">
    <property type="entry name" value="Nucleic acid-binding proteins"/>
    <property type="match status" value="1"/>
</dbReference>
<sequence>MTIKFIKPSKNQVFRKDEIDDNKNDDYDGFLYNTLNFRHFSSSKVVTPGEFITNDPQFMRGHGTYVRDKNTVYASVVGTVQRVNKLISVKPLKSRYLPEIGDLVIGRIVKVGNKRWKVDIGSKQDAILMLSSINLPGGILRRKSETDVLKMRTFFSEGDLLVKYRHFFSDGSISLHTRSLKYGKLRNGSFVQVPSNLIVRSNVHSYCLPNGTDVIFGTNGYIWVRKHVEMSSEKSGVSITRLEEEASETIYSDINDVTRVCNIIKALAACKVTINEKMILLGYEASMIYADASELLWPSVQHEIYTQVISQK</sequence>
<dbReference type="Gene3D" id="2.40.50.100">
    <property type="match status" value="1"/>
</dbReference>
<dbReference type="InParanoid" id="L0PGE7"/>
<reference evidence="10 11" key="1">
    <citation type="journal article" date="2012" name="MBio">
        <title>De novo assembly of the Pneumocystis jirovecii genome from a single bronchoalveolar lavage fluid specimen from a patient.</title>
        <authorList>
            <person name="Cisse O.H."/>
            <person name="Pagni M."/>
            <person name="Hauser P.M."/>
        </authorList>
    </citation>
    <scope>NUCLEOTIDE SEQUENCE [LARGE SCALE GENOMIC DNA]</scope>
    <source>
        <strain evidence="10 11">SE8</strain>
    </source>
</reference>
<feature type="domain" description="Exosome complex component N-terminal" evidence="7">
    <location>
        <begin position="45"/>
        <end position="83"/>
    </location>
</feature>
<keyword evidence="4" id="KW-0271">Exosome</keyword>
<gene>
    <name evidence="10" type="ORF">PNEJI1_000495</name>
</gene>
<name>L0PGE7_PNEJI</name>
<evidence type="ECO:0000256" key="6">
    <source>
        <dbReference type="ARBA" id="ARBA00023242"/>
    </source>
</evidence>
<evidence type="ECO:0000313" key="11">
    <source>
        <dbReference type="Proteomes" id="UP000010422"/>
    </source>
</evidence>
<dbReference type="SUPFAM" id="SSF54791">
    <property type="entry name" value="Eukaryotic type KH-domain (KH-domain type I)"/>
    <property type="match status" value="1"/>
</dbReference>
<dbReference type="InterPro" id="IPR012340">
    <property type="entry name" value="NA-bd_OB-fold"/>
</dbReference>
<dbReference type="GO" id="GO:0000176">
    <property type="term" value="C:nuclear exosome (RNase complex)"/>
    <property type="evidence" value="ECO:0007669"/>
    <property type="project" value="TreeGrafter"/>
</dbReference>
<dbReference type="SUPFAM" id="SSF50249">
    <property type="entry name" value="Nucleic acid-binding proteins"/>
    <property type="match status" value="1"/>
</dbReference>
<dbReference type="FunFam" id="2.40.50.140:FF:000038">
    <property type="entry name" value="Exosome complex component RRP4"/>
    <property type="match status" value="1"/>
</dbReference>
<comment type="subcellular location">
    <subcellularLocation>
        <location evidence="1">Nucleus</location>
    </subcellularLocation>
</comment>
<evidence type="ECO:0000256" key="4">
    <source>
        <dbReference type="ARBA" id="ARBA00022835"/>
    </source>
</evidence>
<comment type="caution">
    <text evidence="10">The sequence shown here is derived from an EMBL/GenBank/DDBJ whole genome shotgun (WGS) entry which is preliminary data.</text>
</comment>
<dbReference type="InterPro" id="IPR004088">
    <property type="entry name" value="KH_dom_type_1"/>
</dbReference>
<evidence type="ECO:0008006" key="12">
    <source>
        <dbReference type="Google" id="ProtNLM"/>
    </source>
</evidence>
<dbReference type="STRING" id="1209962.L0PGE7"/>
<dbReference type="Proteomes" id="UP000010422">
    <property type="component" value="Unassembled WGS sequence"/>
</dbReference>
<dbReference type="PANTHER" id="PTHR21321:SF4">
    <property type="entry name" value="EXOSOME COMPLEX COMPONENT RRP4"/>
    <property type="match status" value="1"/>
</dbReference>
<dbReference type="EMBL" id="CAKM01000283">
    <property type="protein sequence ID" value="CCJ31317.1"/>
    <property type="molecule type" value="Genomic_DNA"/>
</dbReference>
<evidence type="ECO:0000259" key="7">
    <source>
        <dbReference type="Pfam" id="PF14382"/>
    </source>
</evidence>
<keyword evidence="6" id="KW-0539">Nucleus</keyword>
<dbReference type="Pfam" id="PF14382">
    <property type="entry name" value="ECR1_N"/>
    <property type="match status" value="1"/>
</dbReference>
<dbReference type="GO" id="GO:0071035">
    <property type="term" value="P:nuclear polyadenylation-dependent rRNA catabolic process"/>
    <property type="evidence" value="ECO:0007669"/>
    <property type="project" value="TreeGrafter"/>
</dbReference>
<feature type="domain" description="K Homology" evidence="8">
    <location>
        <begin position="188"/>
        <end position="229"/>
    </location>
</feature>
<proteinExistence type="inferred from homology"/>
<feature type="domain" description="RRP4 S1" evidence="9">
    <location>
        <begin position="95"/>
        <end position="162"/>
    </location>
</feature>
<dbReference type="GO" id="GO:0071051">
    <property type="term" value="P:poly(A)-dependent snoRNA 3'-end processing"/>
    <property type="evidence" value="ECO:0007669"/>
    <property type="project" value="TreeGrafter"/>
</dbReference>
<dbReference type="GO" id="GO:0071028">
    <property type="term" value="P:nuclear mRNA surveillance"/>
    <property type="evidence" value="ECO:0007669"/>
    <property type="project" value="UniProtKB-ARBA"/>
</dbReference>
<dbReference type="GO" id="GO:0000177">
    <property type="term" value="C:cytoplasmic exosome (RNase complex)"/>
    <property type="evidence" value="ECO:0007669"/>
    <property type="project" value="TreeGrafter"/>
</dbReference>
<evidence type="ECO:0000256" key="5">
    <source>
        <dbReference type="ARBA" id="ARBA00022884"/>
    </source>
</evidence>
<evidence type="ECO:0000259" key="8">
    <source>
        <dbReference type="Pfam" id="PF15985"/>
    </source>
</evidence>
<protein>
    <recommendedName>
        <fullName evidence="12">Ribosomal RNA-processing protein 4</fullName>
    </recommendedName>
</protein>
<evidence type="ECO:0000313" key="10">
    <source>
        <dbReference type="EMBL" id="CCJ31317.1"/>
    </source>
</evidence>
<dbReference type="Pfam" id="PF21266">
    <property type="entry name" value="S1_RRP4"/>
    <property type="match status" value="1"/>
</dbReference>
<dbReference type="InterPro" id="IPR048565">
    <property type="entry name" value="S1_RRP4"/>
</dbReference>
<evidence type="ECO:0000259" key="9">
    <source>
        <dbReference type="Pfam" id="PF21266"/>
    </source>
</evidence>
<dbReference type="GO" id="GO:0071034">
    <property type="term" value="P:CUT catabolic process"/>
    <property type="evidence" value="ECO:0007669"/>
    <property type="project" value="TreeGrafter"/>
</dbReference>
<organism evidence="11">
    <name type="scientific">Pneumocystis jirovecii</name>
    <name type="common">Human pneumocystis pneumonia agent</name>
    <dbReference type="NCBI Taxonomy" id="42068"/>
    <lineage>
        <taxon>Eukaryota</taxon>
        <taxon>Fungi</taxon>
        <taxon>Dikarya</taxon>
        <taxon>Ascomycota</taxon>
        <taxon>Taphrinomycotina</taxon>
        <taxon>Pneumocystomycetes</taxon>
        <taxon>Pneumocystaceae</taxon>
        <taxon>Pneumocystis</taxon>
    </lineage>
</organism>
<evidence type="ECO:0000256" key="2">
    <source>
        <dbReference type="ARBA" id="ARBA00009155"/>
    </source>
</evidence>